<protein>
    <recommendedName>
        <fullName evidence="1">Aminotransferase-like plant mobile domain-containing protein</fullName>
    </recommendedName>
</protein>
<evidence type="ECO:0000313" key="2">
    <source>
        <dbReference type="EMBL" id="VAH45998.1"/>
    </source>
</evidence>
<dbReference type="EMBL" id="LT934114">
    <property type="protein sequence ID" value="VAH45998.1"/>
    <property type="molecule type" value="Genomic_DNA"/>
</dbReference>
<dbReference type="PANTHER" id="PTHR46033:SF1">
    <property type="entry name" value="PROTEIN MAIN-LIKE 2"/>
    <property type="match status" value="1"/>
</dbReference>
<dbReference type="Pfam" id="PF10536">
    <property type="entry name" value="PMD"/>
    <property type="match status" value="1"/>
</dbReference>
<keyword evidence="3" id="KW-1185">Reference proteome</keyword>
<evidence type="ECO:0000259" key="1">
    <source>
        <dbReference type="Pfam" id="PF10536"/>
    </source>
</evidence>
<dbReference type="GO" id="GO:0010073">
    <property type="term" value="P:meristem maintenance"/>
    <property type="evidence" value="ECO:0007669"/>
    <property type="project" value="InterPro"/>
</dbReference>
<dbReference type="PANTHER" id="PTHR46033">
    <property type="entry name" value="PROTEIN MAIN-LIKE 2"/>
    <property type="match status" value="1"/>
</dbReference>
<dbReference type="Gramene" id="TRITD2Bv1G117940.1">
    <property type="protein sequence ID" value="TRITD2Bv1G117940.1"/>
    <property type="gene ID" value="TRITD2Bv1G117940"/>
</dbReference>
<reference evidence="2 3" key="1">
    <citation type="submission" date="2017-09" db="EMBL/GenBank/DDBJ databases">
        <authorList>
            <consortium name="International Durum Wheat Genome Sequencing Consortium (IDWGSC)"/>
            <person name="Milanesi L."/>
        </authorList>
    </citation>
    <scope>NUCLEOTIDE SEQUENCE [LARGE SCALE GENOMIC DNA]</scope>
    <source>
        <strain evidence="3">cv. Svevo</strain>
    </source>
</reference>
<dbReference type="Proteomes" id="UP000324705">
    <property type="component" value="Chromosome 2B"/>
</dbReference>
<evidence type="ECO:0000313" key="3">
    <source>
        <dbReference type="Proteomes" id="UP000324705"/>
    </source>
</evidence>
<feature type="domain" description="Aminotransferase-like plant mobile" evidence="1">
    <location>
        <begin position="125"/>
        <end position="442"/>
    </location>
</feature>
<name>A0A9R1PM12_TRITD</name>
<sequence>MEPDEVHRMSLLQLAKKQLFEPDTNLLYNPVIREQQTPQGNPEYSRRGWTSGRSFMAQCYYPAAPHPRVDTAVTLGTHMISKGLGWEFHEVEYSVAPPGYVEWGTNVLKNYSMHLKGSEENTDYIYGAIYCSLGEYSVSPPLPRALLEHWDPNTNTFLFPCGERTITLLDMNQMAGLPLDGDLYDEFISPTHELDPSLLLYPNFLPQLLDIWNKHSESGNVGFQEWCDYFHNRLNDTFFINSLQDERLYTAAYIAIWLCRFVVPGGGPYIHPGVLVMASWITIGRRISLAPPALCSLYYSLWLIHSSHWSLLFEKGMLSPLSDRWMGIYLRKAFGNKSSTKSLPFYKHPAPKPKMWNTMSRTPLFHDHDSAHKLLRQHTQISWHPYSLSKLENVGYLSRVFQISIRRGMLPWRRVEEFIAEPYHPDRVARQFRLDQVVPFPPFTSLYTRHDIGIAYAFWLHLLRDEEDPRPIPDDSRVGDSSVAWANWLHEFLKPFANVFDQLRNGNLNGKVPYNERRKNRSALQRHIRVRPLSDENFKVVRRVADDHRDQHIGVTEQEEARVKDHWMPILHSYLQDVAATQPMKSKEVN</sequence>
<accession>A0A9R1PM12</accession>
<dbReference type="InterPro" id="IPR044824">
    <property type="entry name" value="MAIN-like"/>
</dbReference>
<gene>
    <name evidence="2" type="ORF">TRITD_2Bv1G117940</name>
</gene>
<dbReference type="AlphaFoldDB" id="A0A9R1PM12"/>
<dbReference type="InterPro" id="IPR019557">
    <property type="entry name" value="AminoTfrase-like_pln_mobile"/>
</dbReference>
<organism evidence="2 3">
    <name type="scientific">Triticum turgidum subsp. durum</name>
    <name type="common">Durum wheat</name>
    <name type="synonym">Triticum durum</name>
    <dbReference type="NCBI Taxonomy" id="4567"/>
    <lineage>
        <taxon>Eukaryota</taxon>
        <taxon>Viridiplantae</taxon>
        <taxon>Streptophyta</taxon>
        <taxon>Embryophyta</taxon>
        <taxon>Tracheophyta</taxon>
        <taxon>Spermatophyta</taxon>
        <taxon>Magnoliopsida</taxon>
        <taxon>Liliopsida</taxon>
        <taxon>Poales</taxon>
        <taxon>Poaceae</taxon>
        <taxon>BOP clade</taxon>
        <taxon>Pooideae</taxon>
        <taxon>Triticodae</taxon>
        <taxon>Triticeae</taxon>
        <taxon>Triticinae</taxon>
        <taxon>Triticum</taxon>
    </lineage>
</organism>
<proteinExistence type="predicted"/>